<name>S4NR15_9NEOP</name>
<dbReference type="SUPFAM" id="SSF48726">
    <property type="entry name" value="Immunoglobulin"/>
    <property type="match status" value="1"/>
</dbReference>
<evidence type="ECO:0000313" key="2">
    <source>
        <dbReference type="EMBL" id="JAA81221.1"/>
    </source>
</evidence>
<reference evidence="2" key="2">
    <citation type="submission" date="2013-05" db="EMBL/GenBank/DDBJ databases">
        <authorList>
            <person name="Carter J.-M."/>
            <person name="Baker S.C."/>
            <person name="Pink R."/>
            <person name="Carter D.R.F."/>
            <person name="Collins A."/>
            <person name="Tomlin J."/>
            <person name="Gibbs M."/>
            <person name="Breuker C.J."/>
        </authorList>
    </citation>
    <scope>NUCLEOTIDE SEQUENCE</scope>
    <source>
        <tissue evidence="2">Ovary</tissue>
    </source>
</reference>
<dbReference type="InterPro" id="IPR013783">
    <property type="entry name" value="Ig-like_fold"/>
</dbReference>
<evidence type="ECO:0000259" key="1">
    <source>
        <dbReference type="PROSITE" id="PS50835"/>
    </source>
</evidence>
<feature type="domain" description="Ig-like" evidence="1">
    <location>
        <begin position="61"/>
        <end position="91"/>
    </location>
</feature>
<dbReference type="PROSITE" id="PS50835">
    <property type="entry name" value="IG_LIKE"/>
    <property type="match status" value="1"/>
</dbReference>
<dbReference type="Gene3D" id="2.60.40.10">
    <property type="entry name" value="Immunoglobulins"/>
    <property type="match status" value="1"/>
</dbReference>
<feature type="non-terminal residue" evidence="2">
    <location>
        <position position="1"/>
    </location>
</feature>
<dbReference type="InterPro" id="IPR036179">
    <property type="entry name" value="Ig-like_dom_sf"/>
</dbReference>
<dbReference type="EMBL" id="GAIX01011339">
    <property type="protein sequence ID" value="JAA81221.1"/>
    <property type="molecule type" value="Transcribed_RNA"/>
</dbReference>
<dbReference type="AlphaFoldDB" id="S4NR15"/>
<organism evidence="2">
    <name type="scientific">Pararge aegeria</name>
    <name type="common">speckled wood butterfly</name>
    <dbReference type="NCBI Taxonomy" id="116150"/>
    <lineage>
        <taxon>Eukaryota</taxon>
        <taxon>Metazoa</taxon>
        <taxon>Ecdysozoa</taxon>
        <taxon>Arthropoda</taxon>
        <taxon>Hexapoda</taxon>
        <taxon>Insecta</taxon>
        <taxon>Pterygota</taxon>
        <taxon>Neoptera</taxon>
        <taxon>Endopterygota</taxon>
        <taxon>Lepidoptera</taxon>
        <taxon>Glossata</taxon>
        <taxon>Ditrysia</taxon>
        <taxon>Papilionoidea</taxon>
        <taxon>Nymphalidae</taxon>
        <taxon>Satyrinae</taxon>
        <taxon>Satyrini</taxon>
        <taxon>Parargina</taxon>
        <taxon>Pararge</taxon>
    </lineage>
</organism>
<dbReference type="InterPro" id="IPR007110">
    <property type="entry name" value="Ig-like_dom"/>
</dbReference>
<accession>S4NR15</accession>
<dbReference type="CDD" id="cd00096">
    <property type="entry name" value="Ig"/>
    <property type="match status" value="1"/>
</dbReference>
<proteinExistence type="predicted"/>
<protein>
    <submittedName>
        <fullName evidence="2">Down syndrome cell adhesion molecule</fullName>
    </submittedName>
</protein>
<reference evidence="2" key="1">
    <citation type="journal article" date="2013" name="BMC Genomics">
        <title>Unscrambling butterfly oogenesis.</title>
        <authorList>
            <person name="Carter J.M."/>
            <person name="Baker S.C."/>
            <person name="Pink R."/>
            <person name="Carter D.R."/>
            <person name="Collins A."/>
            <person name="Tomlin J."/>
            <person name="Gibbs M."/>
            <person name="Breuker C.J."/>
        </authorList>
    </citation>
    <scope>NUCLEOTIDE SEQUENCE</scope>
    <source>
        <tissue evidence="2">Ovary</tissue>
    </source>
</reference>
<sequence length="91" mass="10173">NNKVLSDFETILRTQWSYIAQLKLNNIDVEDAGNYTCYGYKMGNSEENQTVFVTVAEKKAPNVTILASESNEEVNPYQPLRLTCQASGVPP</sequence>
<feature type="non-terminal residue" evidence="2">
    <location>
        <position position="91"/>
    </location>
</feature>